<accession>A0AAC9NLU3</accession>
<evidence type="ECO:0000259" key="4">
    <source>
        <dbReference type="PROSITE" id="PS50011"/>
    </source>
</evidence>
<dbReference type="CDD" id="cd05121">
    <property type="entry name" value="ABC1_ADCK3-like"/>
    <property type="match status" value="1"/>
</dbReference>
<evidence type="ECO:0000256" key="2">
    <source>
        <dbReference type="SAM" id="Coils"/>
    </source>
</evidence>
<proteinExistence type="inferred from homology"/>
<dbReference type="Pfam" id="PF03109">
    <property type="entry name" value="ABC1"/>
    <property type="match status" value="1"/>
</dbReference>
<dbReference type="InterPro" id="IPR011009">
    <property type="entry name" value="Kinase-like_dom_sf"/>
</dbReference>
<evidence type="ECO:0000256" key="3">
    <source>
        <dbReference type="SAM" id="Phobius"/>
    </source>
</evidence>
<protein>
    <submittedName>
        <fullName evidence="5">ABC transporter</fullName>
    </submittedName>
</protein>
<dbReference type="SUPFAM" id="SSF56112">
    <property type="entry name" value="Protein kinase-like (PK-like)"/>
    <property type="match status" value="1"/>
</dbReference>
<gene>
    <name evidence="5" type="ORF">BME96_14595</name>
</gene>
<dbReference type="PANTHER" id="PTHR10566:SF113">
    <property type="entry name" value="PROTEIN ACTIVITY OF BC1 COMPLEX KINASE 7, CHLOROPLASTIC"/>
    <property type="match status" value="1"/>
</dbReference>
<feature type="domain" description="Protein kinase" evidence="4">
    <location>
        <begin position="123"/>
        <end position="455"/>
    </location>
</feature>
<keyword evidence="2" id="KW-0175">Coiled coil</keyword>
<dbReference type="Proteomes" id="UP000182945">
    <property type="component" value="Chromosome"/>
</dbReference>
<sequence length="556" mass="63558">MLGKRIRHTKRYQEIINALIRNGFSHVLFRIGLTERGAAKDTQSAANVNLQHVGRKLRNTLQELGPTFIKLGQIASSRHDALPEEIITELEKLQDHVQFFSFDKVQQIVEEELGDSINQLFQHVHEEPLATASIGQIHVGKLHNGEDVAIKVQRPDIEDRMETDLEIVQGLGRLLEERTSWARSYRILDIIEEFSDSLRNELSYIREGQNNERIAKQFTNNPTVYIPKIYWDLTSEKVLTMELIKGIKVTKCDELDKQGYDRKLIAKRLVDAMLQQIVDHGFFHGDPHAGNVYVLPGNTVAFLDFGMARRISEELNYHFASIIIHLQDGNTDAIIKTFSSMEIMHEETDIKRLKRDLDDLQLKYEETLANKNSLGKIVLEIFTIAYHHKVAIPAEISILSKVILILEGVINRLDPDFSIMKAVEPYAKKLIRRRYHPKNLMGRSIKELMESADILTNLPKDMKEIMSVIKKGKVRLDINVSQLESVMHRLDRISNRLSFSIILLSFSILMAGLIIGAAITGQTTMLWDLPIIEIGTVIAVLLFILMIYTIIKSGRM</sequence>
<dbReference type="GeneID" id="71515638"/>
<feature type="coiled-coil region" evidence="2">
    <location>
        <begin position="343"/>
        <end position="370"/>
    </location>
</feature>
<evidence type="ECO:0000313" key="6">
    <source>
        <dbReference type="Proteomes" id="UP000182945"/>
    </source>
</evidence>
<keyword evidence="3" id="KW-0812">Transmembrane</keyword>
<dbReference type="KEGG" id="vhl:BME96_14595"/>
<keyword evidence="3" id="KW-1133">Transmembrane helix</keyword>
<dbReference type="RefSeq" id="WP_071649418.1">
    <property type="nucleotide sequence ID" value="NZ_CP017962.1"/>
</dbReference>
<dbReference type="InterPro" id="IPR050154">
    <property type="entry name" value="UbiB_kinase"/>
</dbReference>
<dbReference type="InterPro" id="IPR004147">
    <property type="entry name" value="ABC1_dom"/>
</dbReference>
<dbReference type="EMBL" id="CP017962">
    <property type="protein sequence ID" value="APC49343.1"/>
    <property type="molecule type" value="Genomic_DNA"/>
</dbReference>
<dbReference type="PANTHER" id="PTHR10566">
    <property type="entry name" value="CHAPERONE-ACTIVITY OF BC1 COMPLEX CABC1 -RELATED"/>
    <property type="match status" value="1"/>
</dbReference>
<organism evidence="5 6">
    <name type="scientific">Virgibacillus halodenitrificans</name>
    <name type="common">Bacillus halodenitrificans</name>
    <dbReference type="NCBI Taxonomy" id="1482"/>
    <lineage>
        <taxon>Bacteria</taxon>
        <taxon>Bacillati</taxon>
        <taxon>Bacillota</taxon>
        <taxon>Bacilli</taxon>
        <taxon>Bacillales</taxon>
        <taxon>Bacillaceae</taxon>
        <taxon>Virgibacillus</taxon>
    </lineage>
</organism>
<feature type="transmembrane region" description="Helical" evidence="3">
    <location>
        <begin position="531"/>
        <end position="551"/>
    </location>
</feature>
<dbReference type="PROSITE" id="PS50011">
    <property type="entry name" value="PROTEIN_KINASE_DOM"/>
    <property type="match status" value="1"/>
</dbReference>
<name>A0AAC9NLU3_VIRHA</name>
<dbReference type="GO" id="GO:0005524">
    <property type="term" value="F:ATP binding"/>
    <property type="evidence" value="ECO:0007669"/>
    <property type="project" value="InterPro"/>
</dbReference>
<dbReference type="GO" id="GO:0004672">
    <property type="term" value="F:protein kinase activity"/>
    <property type="evidence" value="ECO:0007669"/>
    <property type="project" value="InterPro"/>
</dbReference>
<dbReference type="AlphaFoldDB" id="A0AAC9NLU3"/>
<dbReference type="Gene3D" id="1.10.510.10">
    <property type="entry name" value="Transferase(Phosphotransferase) domain 1"/>
    <property type="match status" value="1"/>
</dbReference>
<dbReference type="InterPro" id="IPR000719">
    <property type="entry name" value="Prot_kinase_dom"/>
</dbReference>
<keyword evidence="3" id="KW-0472">Membrane</keyword>
<evidence type="ECO:0000313" key="5">
    <source>
        <dbReference type="EMBL" id="APC49343.1"/>
    </source>
</evidence>
<reference evidence="5 6" key="1">
    <citation type="submission" date="2016-11" db="EMBL/GenBank/DDBJ databases">
        <title>Complete genome sequencing of Virgibacillus halodenitrificans PDB-F2.</title>
        <authorList>
            <person name="Sun Z."/>
            <person name="Zhou Y."/>
            <person name="Li H."/>
        </authorList>
    </citation>
    <scope>NUCLEOTIDE SEQUENCE [LARGE SCALE GENOMIC DNA]</scope>
    <source>
        <strain evidence="5 6">PDB-F2</strain>
    </source>
</reference>
<evidence type="ECO:0000256" key="1">
    <source>
        <dbReference type="ARBA" id="ARBA00009670"/>
    </source>
</evidence>
<feature type="transmembrane region" description="Helical" evidence="3">
    <location>
        <begin position="497"/>
        <end position="519"/>
    </location>
</feature>
<comment type="similarity">
    <text evidence="1">Belongs to the protein kinase superfamily. ADCK protein kinase family.</text>
</comment>